<keyword evidence="2" id="KW-0808">Transferase</keyword>
<dbReference type="Pfam" id="PF17042">
    <property type="entry name" value="NBD_C"/>
    <property type="match status" value="1"/>
</dbReference>
<dbReference type="SUPFAM" id="SSF142764">
    <property type="entry name" value="YgbK-like"/>
    <property type="match status" value="1"/>
</dbReference>
<dbReference type="AlphaFoldDB" id="A0A562P2R5"/>
<keyword evidence="3" id="KW-0547">Nucleotide-binding</keyword>
<comment type="catalytic activity">
    <reaction evidence="7">
        <text>3-dehydro-L-erythronate + ATP = 3-dehydro-4-O-phospho-L-erythronate + ADP + H(+)</text>
        <dbReference type="Rhea" id="RHEA:52552"/>
        <dbReference type="ChEBI" id="CHEBI:15378"/>
        <dbReference type="ChEBI" id="CHEBI:30616"/>
        <dbReference type="ChEBI" id="CHEBI:136592"/>
        <dbReference type="ChEBI" id="CHEBI:136670"/>
        <dbReference type="ChEBI" id="CHEBI:456216"/>
        <dbReference type="EC" id="2.7.1.217"/>
    </reaction>
</comment>
<dbReference type="NCBIfam" id="NF043035">
    <property type="entry name" value="OxoTetrKin"/>
    <property type="match status" value="1"/>
</dbReference>
<dbReference type="Gene3D" id="3.40.980.20">
    <property type="entry name" value="Four-carbon acid sugar kinase, nucleotide binding domain"/>
    <property type="match status" value="1"/>
</dbReference>
<evidence type="ECO:0000256" key="10">
    <source>
        <dbReference type="ARBA" id="ARBA00039095"/>
    </source>
</evidence>
<evidence type="ECO:0000259" key="14">
    <source>
        <dbReference type="Pfam" id="PF17042"/>
    </source>
</evidence>
<evidence type="ECO:0000256" key="12">
    <source>
        <dbReference type="ARBA" id="ARBA00041377"/>
    </source>
</evidence>
<organism evidence="15 16">
    <name type="scientific">Mesorhizobium tianshanense</name>
    <dbReference type="NCBI Taxonomy" id="39844"/>
    <lineage>
        <taxon>Bacteria</taxon>
        <taxon>Pseudomonadati</taxon>
        <taxon>Pseudomonadota</taxon>
        <taxon>Alphaproteobacteria</taxon>
        <taxon>Hyphomicrobiales</taxon>
        <taxon>Phyllobacteriaceae</taxon>
        <taxon>Mesorhizobium</taxon>
    </lineage>
</organism>
<evidence type="ECO:0000256" key="1">
    <source>
        <dbReference type="ARBA" id="ARBA00005715"/>
    </source>
</evidence>
<keyword evidence="16" id="KW-1185">Reference proteome</keyword>
<dbReference type="InterPro" id="IPR010737">
    <property type="entry name" value="4-carb_acid_sugar_kinase_N"/>
</dbReference>
<dbReference type="InterPro" id="IPR037051">
    <property type="entry name" value="4-carb_acid_sugar_kinase_N_sf"/>
</dbReference>
<gene>
    <name evidence="15" type="ORF">IQ26_02165</name>
</gene>
<dbReference type="EC" id="2.7.1.217" evidence="10"/>
<evidence type="ECO:0000259" key="13">
    <source>
        <dbReference type="Pfam" id="PF07005"/>
    </source>
</evidence>
<evidence type="ECO:0000256" key="3">
    <source>
        <dbReference type="ARBA" id="ARBA00022741"/>
    </source>
</evidence>
<evidence type="ECO:0000256" key="2">
    <source>
        <dbReference type="ARBA" id="ARBA00022679"/>
    </source>
</evidence>
<dbReference type="GO" id="GO:0016301">
    <property type="term" value="F:kinase activity"/>
    <property type="evidence" value="ECO:0007669"/>
    <property type="project" value="UniProtKB-KW"/>
</dbReference>
<name>A0A562P2R5_9HYPH</name>
<evidence type="ECO:0000256" key="4">
    <source>
        <dbReference type="ARBA" id="ARBA00022777"/>
    </source>
</evidence>
<comment type="catalytic activity">
    <reaction evidence="8">
        <text>3-dehydro-D-erythronate + ATP = 3-dehydro-4-O-phospho-D-erythronate + ADP + H(+)</text>
        <dbReference type="Rhea" id="RHEA:52556"/>
        <dbReference type="ChEBI" id="CHEBI:15378"/>
        <dbReference type="ChEBI" id="CHEBI:30616"/>
        <dbReference type="ChEBI" id="CHEBI:57958"/>
        <dbReference type="ChEBI" id="CHEBI:136593"/>
        <dbReference type="ChEBI" id="CHEBI:456216"/>
        <dbReference type="EC" id="2.7.1.217"/>
    </reaction>
</comment>
<dbReference type="Proteomes" id="UP000317122">
    <property type="component" value="Unassembled WGS sequence"/>
</dbReference>
<evidence type="ECO:0000256" key="8">
    <source>
        <dbReference type="ARBA" id="ARBA00036346"/>
    </source>
</evidence>
<dbReference type="InterPro" id="IPR050007">
    <property type="entry name" value="OtnK"/>
</dbReference>
<sequence>MPLNKPLVFGAIADDLTGGSELASMLVARGVRTRFTVGPAESFAQGFDAHVIALKTRVIPVEQAISQVLRAAESLIAQGARQIFFKYCATFDSTPQGNIGPCSEALMDRLGARYALFCPALCETQRTVYQGHMFGGAQLLAESPKRNDPLTPMTDSNLVRVLQSQARRKAGLVNYQVVDAGAQSIRMACETLSGEGRSLLLVDTLWERHLASIAQASADMPLLTGNSSVAAHLPPVWQERGLVSLEQSATLPAVDGPAAVLVGSVAEQTMRQIDEFSPRHPVLTIDMDRAFAGDDLVAEARDFARTAVAAGTPFAISTAQVQSVVEKVQSRYGRDQAAAKAEHLLSEIAKSIVFELGVRRLLIAGGETSGAIIAALGILEMTVGPYQGPGIARAVSSSPFPLALMLKSGKLGKPDIFETVLNDMRQELTYSPATEWPPRRV</sequence>
<evidence type="ECO:0000256" key="9">
    <source>
        <dbReference type="ARBA" id="ARBA00037335"/>
    </source>
</evidence>
<keyword evidence="5" id="KW-0067">ATP-binding</keyword>
<dbReference type="EMBL" id="VLKT01000011">
    <property type="protein sequence ID" value="TWI38744.1"/>
    <property type="molecule type" value="Genomic_DNA"/>
</dbReference>
<proteinExistence type="inferred from homology"/>
<evidence type="ECO:0000313" key="16">
    <source>
        <dbReference type="Proteomes" id="UP000317122"/>
    </source>
</evidence>
<evidence type="ECO:0000256" key="5">
    <source>
        <dbReference type="ARBA" id="ARBA00022840"/>
    </source>
</evidence>
<dbReference type="InterPro" id="IPR031475">
    <property type="entry name" value="NBD_C"/>
</dbReference>
<dbReference type="Pfam" id="PF07005">
    <property type="entry name" value="SBD_N"/>
    <property type="match status" value="1"/>
</dbReference>
<keyword evidence="6" id="KW-0119">Carbohydrate metabolism</keyword>
<feature type="domain" description="Four-carbon acid sugar kinase nucleotide binding" evidence="14">
    <location>
        <begin position="259"/>
        <end position="417"/>
    </location>
</feature>
<comment type="function">
    <text evidence="9">Catalyzes the ATP-dependent phosphorylation of 3-oxo-tetronate to 3-oxo-tetronate 4-phosphate.</text>
</comment>
<evidence type="ECO:0000256" key="11">
    <source>
        <dbReference type="ARBA" id="ARBA00039461"/>
    </source>
</evidence>
<evidence type="ECO:0000256" key="6">
    <source>
        <dbReference type="ARBA" id="ARBA00023277"/>
    </source>
</evidence>
<dbReference type="Gene3D" id="3.40.50.10840">
    <property type="entry name" value="Putative sugar-binding, N-terminal domain"/>
    <property type="match status" value="1"/>
</dbReference>
<protein>
    <recommendedName>
        <fullName evidence="11">3-oxo-tetronate kinase</fullName>
        <ecNumber evidence="10">2.7.1.217</ecNumber>
    </recommendedName>
    <alternativeName>
        <fullName evidence="12">3-dehydrotetronate 4-kinase</fullName>
    </alternativeName>
</protein>
<dbReference type="GO" id="GO:0005524">
    <property type="term" value="F:ATP binding"/>
    <property type="evidence" value="ECO:0007669"/>
    <property type="project" value="UniProtKB-KW"/>
</dbReference>
<accession>A0A562P2R5</accession>
<feature type="domain" description="Four-carbon acid sugar kinase N-terminal" evidence="13">
    <location>
        <begin position="10"/>
        <end position="233"/>
    </location>
</feature>
<keyword evidence="4" id="KW-0418">Kinase</keyword>
<comment type="caution">
    <text evidence="15">The sequence shown here is derived from an EMBL/GenBank/DDBJ whole genome shotgun (WGS) entry which is preliminary data.</text>
</comment>
<evidence type="ECO:0000256" key="7">
    <source>
        <dbReference type="ARBA" id="ARBA00035898"/>
    </source>
</evidence>
<dbReference type="InterPro" id="IPR042213">
    <property type="entry name" value="NBD_C_sf"/>
</dbReference>
<reference evidence="15 16" key="1">
    <citation type="journal article" date="2015" name="Stand. Genomic Sci.">
        <title>Genomic Encyclopedia of Bacterial and Archaeal Type Strains, Phase III: the genomes of soil and plant-associated and newly described type strains.</title>
        <authorList>
            <person name="Whitman W.B."/>
            <person name="Woyke T."/>
            <person name="Klenk H.P."/>
            <person name="Zhou Y."/>
            <person name="Lilburn T.G."/>
            <person name="Beck B.J."/>
            <person name="De Vos P."/>
            <person name="Vandamme P."/>
            <person name="Eisen J.A."/>
            <person name="Garrity G."/>
            <person name="Hugenholtz P."/>
            <person name="Kyrpides N.C."/>
        </authorList>
    </citation>
    <scope>NUCLEOTIDE SEQUENCE [LARGE SCALE GENOMIC DNA]</scope>
    <source>
        <strain evidence="15 16">CGMCC 1.2546</strain>
    </source>
</reference>
<comment type="similarity">
    <text evidence="1">Belongs to the four-carbon acid sugar kinase family.</text>
</comment>
<evidence type="ECO:0000313" key="15">
    <source>
        <dbReference type="EMBL" id="TWI38744.1"/>
    </source>
</evidence>